<dbReference type="Proteomes" id="UP000232164">
    <property type="component" value="Unassembled WGS sequence"/>
</dbReference>
<accession>A0A2N0DDB5</accession>
<evidence type="ECO:0000256" key="1">
    <source>
        <dbReference type="ARBA" id="ARBA00023277"/>
    </source>
</evidence>
<dbReference type="InterPro" id="IPR005338">
    <property type="entry name" value="Anhydro_N_Ac-Mur_kinase"/>
</dbReference>
<dbReference type="Gene3D" id="3.30.420.40">
    <property type="match status" value="1"/>
</dbReference>
<reference evidence="2 3" key="1">
    <citation type="submission" date="2017-11" db="EMBL/GenBank/DDBJ databases">
        <authorList>
            <person name="Han C.G."/>
        </authorList>
    </citation>
    <scope>NUCLEOTIDE SEQUENCE [LARGE SCALE GENOMIC DNA]</scope>
    <source>
        <strain evidence="2 3">HCNT1</strain>
    </source>
</reference>
<reference evidence="2 3" key="2">
    <citation type="submission" date="2017-12" db="EMBL/GenBank/DDBJ databases">
        <title>Genome sequence of Rhizobium sullae HCNT1 isolated from Sulla coronaria nodules and featuring peculiar denitrification phenotypes.</title>
        <authorList>
            <person name="De Diego-Diaz B."/>
            <person name="Treu L."/>
            <person name="Campanaro S."/>
            <person name="Da Silva Duarte V."/>
            <person name="Basaglia M."/>
            <person name="Favaro L."/>
            <person name="Casella S."/>
            <person name="Squartini A."/>
        </authorList>
    </citation>
    <scope>NUCLEOTIDE SEQUENCE [LARGE SCALE GENOMIC DNA]</scope>
    <source>
        <strain evidence="2 3">HCNT1</strain>
    </source>
</reference>
<evidence type="ECO:0008006" key="4">
    <source>
        <dbReference type="Google" id="ProtNLM"/>
    </source>
</evidence>
<evidence type="ECO:0000313" key="3">
    <source>
        <dbReference type="Proteomes" id="UP000232164"/>
    </source>
</evidence>
<evidence type="ECO:0000313" key="2">
    <source>
        <dbReference type="EMBL" id="PKA44105.1"/>
    </source>
</evidence>
<gene>
    <name evidence="2" type="ORF">CWR43_07315</name>
</gene>
<dbReference type="Pfam" id="PF03702">
    <property type="entry name" value="AnmK"/>
    <property type="match status" value="1"/>
</dbReference>
<dbReference type="EMBL" id="PIQN01000005">
    <property type="protein sequence ID" value="PKA44105.1"/>
    <property type="molecule type" value="Genomic_DNA"/>
</dbReference>
<dbReference type="PANTHER" id="PTHR30605:SF0">
    <property type="entry name" value="ANHYDRO-N-ACETYLMURAMIC ACID KINASE"/>
    <property type="match status" value="1"/>
</dbReference>
<name>A0A2N0DDB5_RHISU</name>
<protein>
    <recommendedName>
        <fullName evidence="4">Anhydro-N-acetylmuramic acid kinase</fullName>
    </recommendedName>
</protein>
<dbReference type="GO" id="GO:0005524">
    <property type="term" value="F:ATP binding"/>
    <property type="evidence" value="ECO:0007669"/>
    <property type="project" value="InterPro"/>
</dbReference>
<keyword evidence="1" id="KW-0119">Carbohydrate metabolism</keyword>
<comment type="caution">
    <text evidence="2">The sequence shown here is derived from an EMBL/GenBank/DDBJ whole genome shotgun (WGS) entry which is preliminary data.</text>
</comment>
<organism evidence="2 3">
    <name type="scientific">Rhizobium sullae</name>
    <name type="common">Rhizobium hedysari</name>
    <dbReference type="NCBI Taxonomy" id="50338"/>
    <lineage>
        <taxon>Bacteria</taxon>
        <taxon>Pseudomonadati</taxon>
        <taxon>Pseudomonadota</taxon>
        <taxon>Alphaproteobacteria</taxon>
        <taxon>Hyphomicrobiales</taxon>
        <taxon>Rhizobiaceae</taxon>
        <taxon>Rhizobium/Agrobacterium group</taxon>
        <taxon>Rhizobium</taxon>
    </lineage>
</organism>
<dbReference type="GO" id="GO:0006040">
    <property type="term" value="P:amino sugar metabolic process"/>
    <property type="evidence" value="ECO:0007669"/>
    <property type="project" value="InterPro"/>
</dbReference>
<dbReference type="STRING" id="1041146.GCA_000427985_01123"/>
<dbReference type="GO" id="GO:0009254">
    <property type="term" value="P:peptidoglycan turnover"/>
    <property type="evidence" value="ECO:0007669"/>
    <property type="project" value="InterPro"/>
</dbReference>
<dbReference type="PANTHER" id="PTHR30605">
    <property type="entry name" value="ANHYDRO-N-ACETYLMURAMIC ACID KINASE"/>
    <property type="match status" value="1"/>
</dbReference>
<proteinExistence type="predicted"/>
<sequence length="231" mass="25894">MSWPCARSFPAIHRESHRRNLRNPTDIHKFAHATCEVVLQSLGRPYDKDGEVASKGKVADMLMGRLKEHDFFKRPIPRSASRLDFGSSYLDRQMEEFSHLSTEDLLATLTEFAAYAITRSITDSVKMLSEISVIMASGRGTRNHYLMSRLPEYMPRGLRLTTSDEFGVPAQFREAIKFATLAYATVNQLANNIPAASGATRFGILGKLVQLPRHAKGVTEYAAYGVEPTWP</sequence>
<dbReference type="GO" id="GO:0016773">
    <property type="term" value="F:phosphotransferase activity, alcohol group as acceptor"/>
    <property type="evidence" value="ECO:0007669"/>
    <property type="project" value="InterPro"/>
</dbReference>
<dbReference type="AlphaFoldDB" id="A0A2N0DDB5"/>